<keyword evidence="1" id="KW-0732">Signal</keyword>
<feature type="signal peptide" evidence="1">
    <location>
        <begin position="1"/>
        <end position="20"/>
    </location>
</feature>
<gene>
    <name evidence="2" type="ordered locus">SNSL254_A4674</name>
</gene>
<evidence type="ECO:0000313" key="3">
    <source>
        <dbReference type="Proteomes" id="UP000008824"/>
    </source>
</evidence>
<protein>
    <recommendedName>
        <fullName evidence="4">Fimbrial protein</fullName>
    </recommendedName>
</protein>
<dbReference type="RefSeq" id="WP_000750456.1">
    <property type="nucleotide sequence ID" value="NC_011080.1"/>
</dbReference>
<evidence type="ECO:0000256" key="1">
    <source>
        <dbReference type="SAM" id="SignalP"/>
    </source>
</evidence>
<accession>A0A0H3BPE6</accession>
<dbReference type="HOGENOM" id="CLU_1694245_0_0_6"/>
<organism evidence="2 3">
    <name type="scientific">Salmonella newport (strain SL254)</name>
    <dbReference type="NCBI Taxonomy" id="423368"/>
    <lineage>
        <taxon>Bacteria</taxon>
        <taxon>Pseudomonadati</taxon>
        <taxon>Pseudomonadota</taxon>
        <taxon>Gammaproteobacteria</taxon>
        <taxon>Enterobacterales</taxon>
        <taxon>Enterobacteriaceae</taxon>
        <taxon>Salmonella</taxon>
    </lineage>
</organism>
<evidence type="ECO:0000313" key="2">
    <source>
        <dbReference type="EMBL" id="ACF62047.1"/>
    </source>
</evidence>
<name>A0A0H3BPE6_SALNS</name>
<feature type="chain" id="PRO_5002605195" description="Fimbrial protein" evidence="1">
    <location>
        <begin position="21"/>
        <end position="155"/>
    </location>
</feature>
<dbReference type="AlphaFoldDB" id="A0A0H3BPE6"/>
<dbReference type="EMBL" id="CP001113">
    <property type="protein sequence ID" value="ACF62047.1"/>
    <property type="molecule type" value="Genomic_DNA"/>
</dbReference>
<sequence>MKKTALFLALSLGGICAANAATQATSTVTISGDAVYSIEAQPAKILGTWLGKDANVGGFIVSNAGPIEGKAEVVFDGANMCRSESSTSPCYIDKTDPTKNILVYAEGLDWADATGFTTPVIQAGAKSTINMKATQEQTLKPGVYELTASIQVATN</sequence>
<evidence type="ECO:0008006" key="4">
    <source>
        <dbReference type="Google" id="ProtNLM"/>
    </source>
</evidence>
<reference evidence="2 3" key="1">
    <citation type="journal article" date="2011" name="J. Bacteriol.">
        <title>Comparative genomics of 28 Salmonella enterica isolates: evidence for CRISPR-mediated adaptive sublineage evolution.</title>
        <authorList>
            <person name="Fricke W.F."/>
            <person name="Mammel M.K."/>
            <person name="McDermott P.F."/>
            <person name="Tartera C."/>
            <person name="White D.G."/>
            <person name="Leclerc J.E."/>
            <person name="Ravel J."/>
            <person name="Cebula T.A."/>
        </authorList>
    </citation>
    <scope>NUCLEOTIDE SEQUENCE [LARGE SCALE GENOMIC DNA]</scope>
    <source>
        <strain evidence="2 3">SL254</strain>
    </source>
</reference>
<proteinExistence type="predicted"/>
<dbReference type="Proteomes" id="UP000008824">
    <property type="component" value="Chromosome"/>
</dbReference>
<dbReference type="KEGG" id="see:SNSL254_A4674"/>